<comment type="pathway">
    <text evidence="4 16">Amino-acid biosynthesis; L-isoleucine biosynthesis; 2-oxobutanoate from L-threonine: step 1/1.</text>
</comment>
<keyword evidence="10" id="KW-0677">Repeat</keyword>
<dbReference type="Proteomes" id="UP001054252">
    <property type="component" value="Unassembled WGS sequence"/>
</dbReference>
<dbReference type="GO" id="GO:0003723">
    <property type="term" value="F:RNA binding"/>
    <property type="evidence" value="ECO:0007669"/>
    <property type="project" value="UniProtKB-UniRule"/>
</dbReference>
<evidence type="ECO:0000313" key="22">
    <source>
        <dbReference type="Proteomes" id="UP001054252"/>
    </source>
</evidence>
<evidence type="ECO:0000259" key="19">
    <source>
        <dbReference type="PROSITE" id="PS50878"/>
    </source>
</evidence>
<dbReference type="CDD" id="cd04907">
    <property type="entry name" value="ACT_ThrD-I_2"/>
    <property type="match status" value="1"/>
</dbReference>
<feature type="compositionally biased region" description="Basic and acidic residues" evidence="17">
    <location>
        <begin position="436"/>
        <end position="445"/>
    </location>
</feature>
<keyword evidence="9" id="KW-0934">Plastid</keyword>
<protein>
    <recommendedName>
        <fullName evidence="16">Threonine dehydratase</fullName>
        <ecNumber evidence="16">4.3.1.19</ecNumber>
    </recommendedName>
    <alternativeName>
        <fullName evidence="16">Threonine deaminase</fullName>
    </alternativeName>
</protein>
<dbReference type="CDD" id="cd00590">
    <property type="entry name" value="RRM_SF"/>
    <property type="match status" value="1"/>
</dbReference>
<evidence type="ECO:0000256" key="16">
    <source>
        <dbReference type="RuleBase" id="RU362012"/>
    </source>
</evidence>
<dbReference type="Pfam" id="PF00076">
    <property type="entry name" value="RRM_1"/>
    <property type="match status" value="1"/>
</dbReference>
<dbReference type="InterPro" id="IPR036052">
    <property type="entry name" value="TrpB-like_PALP_sf"/>
</dbReference>
<dbReference type="EC" id="4.3.1.19" evidence="16"/>
<dbReference type="SMART" id="SM00360">
    <property type="entry name" value="RRM"/>
    <property type="match status" value="1"/>
</dbReference>
<evidence type="ECO:0000256" key="9">
    <source>
        <dbReference type="ARBA" id="ARBA00022640"/>
    </source>
</evidence>
<proteinExistence type="inferred from homology"/>
<sequence>MRGRSRERYRGSGKGHRPRSRRTALGRTFERPIEYSRQQRDRGISQRRGNRNQRMFVERGYDEGMYKQATAFFFTNFPDDWSSEEMWKTFGRHGRVYAVYSPYRKSRNGRRFGFVRFLEVKNAKALERQLDQIMIDGIKIWVNLAKYPAEAREMKGNRNTAPPNKVVKGKSYADAVRGLDKKDSRVETLSAEQHKDRRALGGSLKQEIKQQAWRKKKDGEARVEMEYNVKEEDFEWLRDCYVGVVHSVEIVPILQERFYMEGYFTCRLRAMGGKLVLLDCEDKTELKELVHGAASWLGQWFAEVKPWTPTTVAKERFVWLKCLGAPIHAWGPEFFESMVTAWGKFVSLDDNTSKKRRFDVARILISTPIMESISVKRQIKVNGDHFNLMFMEEEGANSLFSMKHDFLPSMKSESKYEESWSEGFTAEEEPGEEDREDNRDSKADDGNTVGDSPVQNWKDKRASAIPDSEAHFEFEGDLQDEVCQKKKDQIFYSWLGEEESVEVVADSLEECLAGSDVGSREVEESPALESQNRISSDPIEVSIDDARPGWAKPNNQHPAHSPQNLRSPNEEPRVCEATGSSKQDELEAQQDIRCLGQNPFAKKGKKRDGLSRDGSLSSPTDLESAEGSGEERRVPSGKEGTTSRNKSNRLKKKKKTLMCRSVYNRASILGFMNYKKKTKNGASSKKAPSQEMPSFMPNSSYPVAGGSVGDSGIANCNRLIKDHPSRRIAEELWDFAKQIGVTAEDEAVILGNLEGMEKRDREAKESEIPNPARKKRHLRELVKKEKVDFLAIQETKLEGIDSRISRSVWGTEEVKWVAKDAVGMSGGLACFWNSKVFNATRILEGEHFIGLEGMWCPDNEQIIMINVYSPCHLSGKRSLWAELRRVIENEGGKICIMGDFNTVRKVEERKGSSGVTSDMREFDSFIQDLNLVDIPLVGRKYTWYQASGNYMSRIDRFLLSEEWLMKWGEARQWGLSRTVSDHCPILLKHQTIEWGPKPFRFFNSWLDQEGCSKLIKEVWNDTQVQGWAGFCLKEKLKTTKEALRKWSKNPISSLDLRINKATADIAKIDMKGEESHLTESEIESRREAFIQIWESLKSKENMMQQKSRKAWVAQGDANTRFFHNCVKGRWRRTEMNSIQIKGDQIRNANRMKEEIACYFEELYTGVDKDRPRLDGLYLKQLTGEDNDFLTSPFTEEEIKIAVGECDSMKAPGPDGFNFRFVKAEWDVIKADVVRFLQEFQANGKLVRGLNTSFVVLVPKVENPVRIEEYRPISLVGAMYKILAKLLANRLKKVLENLIGEQQMAFLKGRQLMDGVVIANEVIDEAKKKKKKAFLFKIDFEKAFDKVSWSFLDHMMQKMGFCVKWRLWIQECLRSSLVSILVNGSPSRQFKVSRGLRQGDPLSPLLFLIVAEGLNGLVSEAVRKGKLEGVEVGNKSFRISHLQYADDTILFGKATEENVWALKGILRAYELVSGLKINFNKSQLVGIGVEEAWINKMSWVLSCKIGVLPIKYLGITVGGSSKRTAFWKPLIEIFERKLASWRGRYLSLGGRITLINSVLSSLPVFWMSMYMIPKGTILLLDKIRRKFLWGGTEGRKKINWVKWENVCKEKQLGGLGVKDLRKFNLALLGKWWGRLVRDDKGLWGKVILEKYGKVGEPSYNWLREGFNHGSSWWRDICRVSDAEENNKGWLADGLEIRLGDGEDTSFWWDEWCGGESLANRFPRLYLISAGKDKKISQMGNWQDDSWKWELKWRRNLFSWEEQEERALMAEIRNININRGKSDERVWVHSKEGLYTTKSAYQVLTRDYRRAQQRPVLSKVWQEYIPSKISVFVWQVLQDKIPTKMNLLKRGIIQDMADCKCIICGSVSEDSDHLFIHCNFALRIWNSCYRWWGSMQVLDRDCGSVFEQHPFIFNNKEVRGGWECIWFSVIWSIWLARNEKLFTGKEIEPSRTLELVQMRSFKWIKGKRRGSLFTVSDWILNPKEKVIHGGCPLHIPTPTPSTPSNAPVFGLQGTPSFCQNKPKCPAGDQGQPVQTDGGTSPAVPYEETSSSSKVSSPPPKRVSFNSLQYPPGYLGAVRNCSVTEGNGSIINAMEYLTNIFSSKVYDVAIESPLQLAPKLSERLGVNVWLKREDLQPVFSFRLRGAYNMMAKLRKEQLERGVICSSAGNHAQGVALSAQRLGCNAVIVMPVTTPEIKWQSVKRLGATVVLVGDSYDEAQAYAKKRANEESLTFIPPFDHRDVITGQGTVGMEIVRQMQEPLHAIFVPIGGGGLIAGIAAYVKRVSPEVKIIGVEPSDANAMALSLHHGERVMLDQVGGFADGVAVKEVGEETFCLCKELLDGIVLVGRDAICASIKDMFEEKRSILEPASALALAGAAAYCRYYGLKKENALLATVMPETPGSFKQFCELVGPVNITEFNYRSRHDKEAILLYSVGVHVVSEVEAMKQRMESAQLRTHDLTSSDLVKDHLRYMMGGRSSVENEVLYCFIFPERPGALMKFLDAFSPRWNISLFHYRAQGATGANVLVAIQVAQSEMGEFQHQADSLGYEYEVLTDDNNFKVLLH</sequence>
<dbReference type="InterPro" id="IPR005787">
    <property type="entry name" value="Thr_deHydtase_biosynth"/>
</dbReference>
<keyword evidence="7 16" id="KW-0028">Amino-acid biosynthesis</keyword>
<dbReference type="SUPFAM" id="SSF55021">
    <property type="entry name" value="ACT-like"/>
    <property type="match status" value="2"/>
</dbReference>
<evidence type="ECO:0000256" key="11">
    <source>
        <dbReference type="ARBA" id="ARBA00022898"/>
    </source>
</evidence>
<dbReference type="Pfam" id="PF00291">
    <property type="entry name" value="PALP"/>
    <property type="match status" value="1"/>
</dbReference>
<dbReference type="CDD" id="cd01562">
    <property type="entry name" value="Thr-dehyd"/>
    <property type="match status" value="1"/>
</dbReference>
<dbReference type="InterPro" id="IPR050147">
    <property type="entry name" value="Ser/Thr_Dehydratase"/>
</dbReference>
<feature type="domain" description="ACT-like" evidence="20">
    <location>
        <begin position="2388"/>
        <end position="2459"/>
    </location>
</feature>
<dbReference type="PROSITE" id="PS50102">
    <property type="entry name" value="RRM"/>
    <property type="match status" value="1"/>
</dbReference>
<feature type="compositionally biased region" description="Acidic residues" evidence="17">
    <location>
        <begin position="425"/>
        <end position="435"/>
    </location>
</feature>
<dbReference type="GO" id="GO:0009097">
    <property type="term" value="P:isoleucine biosynthetic process"/>
    <property type="evidence" value="ECO:0007669"/>
    <property type="project" value="UniProtKB-UniRule"/>
</dbReference>
<feature type="region of interest" description="Disordered" evidence="17">
    <location>
        <begin position="2018"/>
        <end position="2059"/>
    </location>
</feature>
<comment type="similarity">
    <text evidence="5 16">Belongs to the serine/threonine dehydratase family.</text>
</comment>
<evidence type="ECO:0000256" key="14">
    <source>
        <dbReference type="ARBA" id="ARBA00023304"/>
    </source>
</evidence>
<feature type="compositionally biased region" description="Basic and acidic residues" evidence="17">
    <location>
        <begin position="28"/>
        <end position="44"/>
    </location>
</feature>
<feature type="compositionally biased region" description="Basic and acidic residues" evidence="17">
    <location>
        <begin position="1"/>
        <end position="10"/>
    </location>
</feature>
<keyword evidence="6" id="KW-0150">Chloroplast</keyword>
<dbReference type="Pfam" id="PF00585">
    <property type="entry name" value="Thr_dehydrat_C"/>
    <property type="match status" value="2"/>
</dbReference>
<keyword evidence="8 16" id="KW-0412">Isoleucine biosynthesis</keyword>
<dbReference type="GO" id="GO:0006565">
    <property type="term" value="P:L-serine catabolic process"/>
    <property type="evidence" value="ECO:0007669"/>
    <property type="project" value="TreeGrafter"/>
</dbReference>
<accession>A0AAV5LVT7</accession>
<dbReference type="InterPro" id="IPR001721">
    <property type="entry name" value="TD_ACT-like"/>
</dbReference>
<keyword evidence="11 16" id="KW-0663">Pyridoxal phosphate</keyword>
<dbReference type="CDD" id="cd04906">
    <property type="entry name" value="ACT_ThrD-I_1"/>
    <property type="match status" value="1"/>
</dbReference>
<dbReference type="SUPFAM" id="SSF56219">
    <property type="entry name" value="DNase I-like"/>
    <property type="match status" value="1"/>
</dbReference>
<dbReference type="Gene3D" id="3.40.50.1100">
    <property type="match status" value="2"/>
</dbReference>
<dbReference type="Pfam" id="PF03372">
    <property type="entry name" value="Exo_endo_phos"/>
    <property type="match status" value="1"/>
</dbReference>
<dbReference type="GO" id="GO:0006567">
    <property type="term" value="P:L-threonine catabolic process"/>
    <property type="evidence" value="ECO:0007669"/>
    <property type="project" value="TreeGrafter"/>
</dbReference>
<dbReference type="SUPFAM" id="SSF56672">
    <property type="entry name" value="DNA/RNA polymerases"/>
    <property type="match status" value="1"/>
</dbReference>
<evidence type="ECO:0000256" key="13">
    <source>
        <dbReference type="ARBA" id="ARBA00023239"/>
    </source>
</evidence>
<dbReference type="EMBL" id="BPVZ01000151">
    <property type="protein sequence ID" value="GKV41630.1"/>
    <property type="molecule type" value="Genomic_DNA"/>
</dbReference>
<keyword evidence="12" id="KW-0809">Transit peptide</keyword>
<dbReference type="InterPro" id="IPR000477">
    <property type="entry name" value="RT_dom"/>
</dbReference>
<feature type="region of interest" description="Disordered" evidence="17">
    <location>
        <begin position="513"/>
        <end position="656"/>
    </location>
</feature>
<dbReference type="GO" id="GO:0004794">
    <property type="term" value="F:threonine deaminase activity"/>
    <property type="evidence" value="ECO:0007669"/>
    <property type="project" value="UniProtKB-UniRule"/>
</dbReference>
<keyword evidence="15" id="KW-0694">RNA-binding</keyword>
<dbReference type="NCBIfam" id="TIGR01124">
    <property type="entry name" value="ilvA_2Cterm"/>
    <property type="match status" value="1"/>
</dbReference>
<dbReference type="InterPro" id="IPR038110">
    <property type="entry name" value="TD_ACT-like_sf"/>
</dbReference>
<dbReference type="Pfam" id="PF00078">
    <property type="entry name" value="RVT_1"/>
    <property type="match status" value="1"/>
</dbReference>
<dbReference type="Gene3D" id="3.30.70.330">
    <property type="match status" value="1"/>
</dbReference>
<dbReference type="CDD" id="cd01650">
    <property type="entry name" value="RT_nLTR_like"/>
    <property type="match status" value="1"/>
</dbReference>
<feature type="compositionally biased region" description="Polar residues" evidence="17">
    <location>
        <begin position="553"/>
        <end position="567"/>
    </location>
</feature>
<feature type="domain" description="RRM" evidence="18">
    <location>
        <begin position="70"/>
        <end position="147"/>
    </location>
</feature>
<comment type="caution">
    <text evidence="21">The sequence shown here is derived from an EMBL/GenBank/DDBJ whole genome shotgun (WGS) entry which is preliminary data.</text>
</comment>
<dbReference type="PANTHER" id="PTHR48078">
    <property type="entry name" value="THREONINE DEHYDRATASE, MITOCHONDRIAL-RELATED"/>
    <property type="match status" value="1"/>
</dbReference>
<dbReference type="InterPro" id="IPR000504">
    <property type="entry name" value="RRM_dom"/>
</dbReference>
<feature type="region of interest" description="Disordered" evidence="17">
    <location>
        <begin position="418"/>
        <end position="459"/>
    </location>
</feature>
<evidence type="ECO:0000256" key="15">
    <source>
        <dbReference type="PROSITE-ProRule" id="PRU00176"/>
    </source>
</evidence>
<evidence type="ECO:0000256" key="4">
    <source>
        <dbReference type="ARBA" id="ARBA00004810"/>
    </source>
</evidence>
<feature type="domain" description="ACT-like" evidence="20">
    <location>
        <begin position="2481"/>
        <end position="2552"/>
    </location>
</feature>
<comment type="subcellular location">
    <subcellularLocation>
        <location evidence="3">Plastid</location>
        <location evidence="3">Chloroplast</location>
    </subcellularLocation>
</comment>
<evidence type="ECO:0000256" key="5">
    <source>
        <dbReference type="ARBA" id="ARBA00010869"/>
    </source>
</evidence>
<dbReference type="Gene3D" id="3.40.1020.10">
    <property type="entry name" value="Biosynthetic Threonine Deaminase, Domain 3"/>
    <property type="match status" value="1"/>
</dbReference>
<dbReference type="FunFam" id="3.40.50.1100:FF:000008">
    <property type="entry name" value="L-threonine dehydratase"/>
    <property type="match status" value="1"/>
</dbReference>
<evidence type="ECO:0000256" key="17">
    <source>
        <dbReference type="SAM" id="MobiDB-lite"/>
    </source>
</evidence>
<dbReference type="PROSITE" id="PS50878">
    <property type="entry name" value="RT_POL"/>
    <property type="match status" value="1"/>
</dbReference>
<dbReference type="InterPro" id="IPR036691">
    <property type="entry name" value="Endo/exonu/phosph_ase_sf"/>
</dbReference>
<dbReference type="FunFam" id="3.40.1020.10:FF:000003">
    <property type="entry name" value="Threonine dehydratase"/>
    <property type="match status" value="1"/>
</dbReference>
<dbReference type="SUPFAM" id="SSF54928">
    <property type="entry name" value="RNA-binding domain, RBD"/>
    <property type="match status" value="1"/>
</dbReference>
<evidence type="ECO:0000256" key="6">
    <source>
        <dbReference type="ARBA" id="ARBA00022528"/>
    </source>
</evidence>
<comment type="cofactor">
    <cofactor evidence="2 16">
        <name>pyridoxal 5'-phosphate</name>
        <dbReference type="ChEBI" id="CHEBI:597326"/>
    </cofactor>
</comment>
<evidence type="ECO:0000313" key="21">
    <source>
        <dbReference type="EMBL" id="GKV41630.1"/>
    </source>
</evidence>
<dbReference type="PROSITE" id="PS51672">
    <property type="entry name" value="ACT_LIKE"/>
    <property type="match status" value="2"/>
</dbReference>
<dbReference type="Pfam" id="PF13966">
    <property type="entry name" value="zf-RVT"/>
    <property type="match status" value="1"/>
</dbReference>
<feature type="domain" description="Reverse transcriptase" evidence="19">
    <location>
        <begin position="1238"/>
        <end position="1516"/>
    </location>
</feature>
<dbReference type="SUPFAM" id="SSF53686">
    <property type="entry name" value="Tryptophan synthase beta subunit-like PLP-dependent enzymes"/>
    <property type="match status" value="1"/>
</dbReference>
<dbReference type="Gene3D" id="3.60.10.10">
    <property type="entry name" value="Endonuclease/exonuclease/phosphatase"/>
    <property type="match status" value="1"/>
</dbReference>
<evidence type="ECO:0000256" key="8">
    <source>
        <dbReference type="ARBA" id="ARBA00022624"/>
    </source>
</evidence>
<evidence type="ECO:0000256" key="12">
    <source>
        <dbReference type="ARBA" id="ARBA00022946"/>
    </source>
</evidence>
<dbReference type="InterPro" id="IPR001926">
    <property type="entry name" value="TrpB-like_PALP"/>
</dbReference>
<dbReference type="GO" id="GO:0003941">
    <property type="term" value="F:L-serine ammonia-lyase activity"/>
    <property type="evidence" value="ECO:0007669"/>
    <property type="project" value="TreeGrafter"/>
</dbReference>
<evidence type="ECO:0000256" key="2">
    <source>
        <dbReference type="ARBA" id="ARBA00001933"/>
    </source>
</evidence>
<dbReference type="InterPro" id="IPR026960">
    <property type="entry name" value="RVT-Znf"/>
</dbReference>
<dbReference type="GO" id="GO:0009507">
    <property type="term" value="C:chloroplast"/>
    <property type="evidence" value="ECO:0007669"/>
    <property type="project" value="UniProtKB-SubCell"/>
</dbReference>
<evidence type="ECO:0000259" key="18">
    <source>
        <dbReference type="PROSITE" id="PS50102"/>
    </source>
</evidence>
<gene>
    <name evidence="21" type="ORF">SLEP1_g49136</name>
</gene>
<feature type="compositionally biased region" description="Basic residues" evidence="17">
    <location>
        <begin position="11"/>
        <end position="24"/>
    </location>
</feature>
<dbReference type="InterPro" id="IPR043502">
    <property type="entry name" value="DNA/RNA_pol_sf"/>
</dbReference>
<comment type="catalytic activity">
    <reaction evidence="1 16">
        <text>L-threonine = 2-oxobutanoate + NH4(+)</text>
        <dbReference type="Rhea" id="RHEA:22108"/>
        <dbReference type="ChEBI" id="CHEBI:16763"/>
        <dbReference type="ChEBI" id="CHEBI:28938"/>
        <dbReference type="ChEBI" id="CHEBI:57926"/>
        <dbReference type="EC" id="4.3.1.19"/>
    </reaction>
</comment>
<evidence type="ECO:0000256" key="3">
    <source>
        <dbReference type="ARBA" id="ARBA00004229"/>
    </source>
</evidence>
<dbReference type="InterPro" id="IPR045865">
    <property type="entry name" value="ACT-like_dom_sf"/>
</dbReference>
<keyword evidence="13 16" id="KW-0456">Lyase</keyword>
<organism evidence="21 22">
    <name type="scientific">Rubroshorea leprosula</name>
    <dbReference type="NCBI Taxonomy" id="152421"/>
    <lineage>
        <taxon>Eukaryota</taxon>
        <taxon>Viridiplantae</taxon>
        <taxon>Streptophyta</taxon>
        <taxon>Embryophyta</taxon>
        <taxon>Tracheophyta</taxon>
        <taxon>Spermatophyta</taxon>
        <taxon>Magnoliopsida</taxon>
        <taxon>eudicotyledons</taxon>
        <taxon>Gunneridae</taxon>
        <taxon>Pentapetalae</taxon>
        <taxon>rosids</taxon>
        <taxon>malvids</taxon>
        <taxon>Malvales</taxon>
        <taxon>Dipterocarpaceae</taxon>
        <taxon>Rubroshorea</taxon>
    </lineage>
</organism>
<reference evidence="21 22" key="1">
    <citation type="journal article" date="2021" name="Commun. Biol.">
        <title>The genome of Shorea leprosula (Dipterocarpaceae) highlights the ecological relevance of drought in aseasonal tropical rainforests.</title>
        <authorList>
            <person name="Ng K.K.S."/>
            <person name="Kobayashi M.J."/>
            <person name="Fawcett J.A."/>
            <person name="Hatakeyama M."/>
            <person name="Paape T."/>
            <person name="Ng C.H."/>
            <person name="Ang C.C."/>
            <person name="Tnah L.H."/>
            <person name="Lee C.T."/>
            <person name="Nishiyama T."/>
            <person name="Sese J."/>
            <person name="O'Brien M.J."/>
            <person name="Copetti D."/>
            <person name="Mohd Noor M.I."/>
            <person name="Ong R.C."/>
            <person name="Putra M."/>
            <person name="Sireger I.Z."/>
            <person name="Indrioko S."/>
            <person name="Kosugi Y."/>
            <person name="Izuno A."/>
            <person name="Isagi Y."/>
            <person name="Lee S.L."/>
            <person name="Shimizu K.K."/>
        </authorList>
    </citation>
    <scope>NUCLEOTIDE SEQUENCE [LARGE SCALE GENOMIC DNA]</scope>
    <source>
        <strain evidence="21">214</strain>
    </source>
</reference>
<dbReference type="InterPro" id="IPR035979">
    <property type="entry name" value="RBD_domain_sf"/>
</dbReference>
<feature type="region of interest" description="Disordered" evidence="17">
    <location>
        <begin position="1"/>
        <end position="52"/>
    </location>
</feature>
<dbReference type="InterPro" id="IPR005135">
    <property type="entry name" value="Endo/exonuclease/phosphatase"/>
</dbReference>
<evidence type="ECO:0000256" key="1">
    <source>
        <dbReference type="ARBA" id="ARBA00001274"/>
    </source>
</evidence>
<name>A0AAV5LVT7_9ROSI</name>
<keyword evidence="14 16" id="KW-0100">Branched-chain amino acid biosynthesis</keyword>
<feature type="compositionally biased region" description="Basic residues" evidence="17">
    <location>
        <begin position="646"/>
        <end position="656"/>
    </location>
</feature>
<evidence type="ECO:0000256" key="7">
    <source>
        <dbReference type="ARBA" id="ARBA00022605"/>
    </source>
</evidence>
<evidence type="ECO:0000256" key="10">
    <source>
        <dbReference type="ARBA" id="ARBA00022737"/>
    </source>
</evidence>
<dbReference type="InterPro" id="IPR012677">
    <property type="entry name" value="Nucleotide-bd_a/b_plait_sf"/>
</dbReference>
<keyword evidence="22" id="KW-1185">Reference proteome</keyword>
<evidence type="ECO:0000259" key="20">
    <source>
        <dbReference type="PROSITE" id="PS51672"/>
    </source>
</evidence>
<dbReference type="PANTHER" id="PTHR48078:SF11">
    <property type="entry name" value="THREONINE DEHYDRATASE, MITOCHONDRIAL"/>
    <property type="match status" value="1"/>
</dbReference>